<dbReference type="GO" id="GO:0003959">
    <property type="term" value="F:NADPH dehydrogenase activity"/>
    <property type="evidence" value="ECO:0007669"/>
    <property type="project" value="InterPro"/>
</dbReference>
<evidence type="ECO:0000313" key="8">
    <source>
        <dbReference type="Proteomes" id="UP000029264"/>
    </source>
</evidence>
<accession>A0A094JDV4</accession>
<evidence type="ECO:0000256" key="4">
    <source>
        <dbReference type="ARBA" id="ARBA00022857"/>
    </source>
</evidence>
<proteinExistence type="predicted"/>
<dbReference type="AlphaFoldDB" id="A0A094JDV4"/>
<dbReference type="Pfam" id="PF00724">
    <property type="entry name" value="Oxidored_FMN"/>
    <property type="match status" value="1"/>
</dbReference>
<reference evidence="7 8" key="1">
    <citation type="submission" date="2014-06" db="EMBL/GenBank/DDBJ databases">
        <title>Shewanella sp. YQH10.</title>
        <authorList>
            <person name="Liu Y."/>
            <person name="Zeng R."/>
        </authorList>
    </citation>
    <scope>NUCLEOTIDE SEQUENCE [LARGE SCALE GENOMIC DNA]</scope>
    <source>
        <strain evidence="7 8">YQH10</strain>
    </source>
</reference>
<dbReference type="PANTHER" id="PTHR43303">
    <property type="entry name" value="NADPH DEHYDROGENASE C23G7.10C-RELATED"/>
    <property type="match status" value="1"/>
</dbReference>
<dbReference type="CDD" id="cd02932">
    <property type="entry name" value="OYE_YqiM_FMN"/>
    <property type="match status" value="1"/>
</dbReference>
<evidence type="ECO:0000256" key="1">
    <source>
        <dbReference type="ARBA" id="ARBA00001917"/>
    </source>
</evidence>
<evidence type="ECO:0000313" key="7">
    <source>
        <dbReference type="EMBL" id="KFZ36229.1"/>
    </source>
</evidence>
<comment type="caution">
    <text evidence="7">The sequence shown here is derived from an EMBL/GenBank/DDBJ whole genome shotgun (WGS) entry which is preliminary data.</text>
</comment>
<dbReference type="InterPro" id="IPR013785">
    <property type="entry name" value="Aldolase_TIM"/>
</dbReference>
<name>A0A094JDV4_9GAMM</name>
<sequence length="365" mass="39776">MPHLFKPIAFGPLQLDNRIIIAPMCMYSAENGIVQPWHWQHYGNLSQSGAGLLIVEASAVAPEGRITHADVGIWNIHCQDSLGKLLQDIRRDSNMPAIVQIGHAGRKASCSRPWQGGTQLPPSDINGWNTLAPSAIPFASSDVAPREITKPEIHDLVHQFVAAAQRVRAAGFDGVEIHAAHGYLLHQFLSPISNHRQDEFGGSLENRMRLLLTVFDAIKETLPHDFMVGVRISATDWIEGGWDIEQSLELAQLLDSRGCHYLHVSSGGLSPAQQIPVGPDYQVPLAQAIKAKVSMPVIAVGLITEPEQAEAILENGQADAVALARGILYNPRWPWHAAAALGAEVKSAPQYLRCQPHGLKSLLRS</sequence>
<keyword evidence="3" id="KW-0288">FMN</keyword>
<gene>
    <name evidence="7" type="ORF">HR45_17750</name>
</gene>
<dbReference type="InterPro" id="IPR044152">
    <property type="entry name" value="YqjM-like"/>
</dbReference>
<dbReference type="STRING" id="1515746.HR45_17750"/>
<organism evidence="7 8">
    <name type="scientific">Shewanella mangrovi</name>
    <dbReference type="NCBI Taxonomy" id="1515746"/>
    <lineage>
        <taxon>Bacteria</taxon>
        <taxon>Pseudomonadati</taxon>
        <taxon>Pseudomonadota</taxon>
        <taxon>Gammaproteobacteria</taxon>
        <taxon>Alteromonadales</taxon>
        <taxon>Shewanellaceae</taxon>
        <taxon>Shewanella</taxon>
    </lineage>
</organism>
<evidence type="ECO:0000256" key="2">
    <source>
        <dbReference type="ARBA" id="ARBA00022630"/>
    </source>
</evidence>
<evidence type="ECO:0000256" key="3">
    <source>
        <dbReference type="ARBA" id="ARBA00022643"/>
    </source>
</evidence>
<dbReference type="eggNOG" id="COG1902">
    <property type="taxonomic scope" value="Bacteria"/>
</dbReference>
<dbReference type="EMBL" id="JPEO01000022">
    <property type="protein sequence ID" value="KFZ36229.1"/>
    <property type="molecule type" value="Genomic_DNA"/>
</dbReference>
<keyword evidence="5" id="KW-0560">Oxidoreductase</keyword>
<dbReference type="RefSeq" id="WP_037445486.1">
    <property type="nucleotide sequence ID" value="NZ_JPEO01000022.1"/>
</dbReference>
<keyword evidence="8" id="KW-1185">Reference proteome</keyword>
<dbReference type="InterPro" id="IPR001155">
    <property type="entry name" value="OxRdtase_FMN_N"/>
</dbReference>
<evidence type="ECO:0000259" key="6">
    <source>
        <dbReference type="Pfam" id="PF00724"/>
    </source>
</evidence>
<dbReference type="SUPFAM" id="SSF51395">
    <property type="entry name" value="FMN-linked oxidoreductases"/>
    <property type="match status" value="1"/>
</dbReference>
<dbReference type="Gene3D" id="3.20.20.70">
    <property type="entry name" value="Aldolase class I"/>
    <property type="match status" value="1"/>
</dbReference>
<dbReference type="GO" id="GO:0010181">
    <property type="term" value="F:FMN binding"/>
    <property type="evidence" value="ECO:0007669"/>
    <property type="project" value="InterPro"/>
</dbReference>
<keyword evidence="4" id="KW-0521">NADP</keyword>
<evidence type="ECO:0000256" key="5">
    <source>
        <dbReference type="ARBA" id="ARBA00023002"/>
    </source>
</evidence>
<dbReference type="Proteomes" id="UP000029264">
    <property type="component" value="Unassembled WGS sequence"/>
</dbReference>
<dbReference type="OrthoDB" id="8523426at2"/>
<comment type="cofactor">
    <cofactor evidence="1">
        <name>FMN</name>
        <dbReference type="ChEBI" id="CHEBI:58210"/>
    </cofactor>
</comment>
<protein>
    <submittedName>
        <fullName evidence="7">Oxidoreductase</fullName>
    </submittedName>
</protein>
<feature type="domain" description="NADH:flavin oxidoreductase/NADH oxidase N-terminal" evidence="6">
    <location>
        <begin position="4"/>
        <end position="339"/>
    </location>
</feature>
<keyword evidence="2" id="KW-0285">Flavoprotein</keyword>
<dbReference type="GO" id="GO:0050661">
    <property type="term" value="F:NADP binding"/>
    <property type="evidence" value="ECO:0007669"/>
    <property type="project" value="InterPro"/>
</dbReference>
<dbReference type="PANTHER" id="PTHR43303:SF4">
    <property type="entry name" value="NADPH DEHYDROGENASE C23G7.10C-RELATED"/>
    <property type="match status" value="1"/>
</dbReference>